<protein>
    <submittedName>
        <fullName evidence="4">2-hydroxy-3-oxopropionate reductase</fullName>
        <ecNumber evidence="4">1.1.1.60</ecNumber>
    </submittedName>
</protein>
<dbReference type="Pfam" id="PF03446">
    <property type="entry name" value="NAD_binding_2"/>
    <property type="match status" value="1"/>
</dbReference>
<dbReference type="Gene3D" id="1.20.1290.10">
    <property type="entry name" value="AhpD-like"/>
    <property type="match status" value="1"/>
</dbReference>
<sequence>MTHTEVRAGVVGLGMIGGGVAVSLARRGRVPAVYDIRPKAADALPGVDGQLGSPADVAKASDVVMVAVVDANQARAVIAGPDGVLAGAQPGLTVVLLSTIALPVVHELAQLCAEHEVGFLDCGVTPGDKAAENGMVAILGGDDAIVSAAMPVLRDWAKKVVHCGPLGAGMATKIARNIVTYGSWRTVHEAAALAGAAGVDPAKLAEVIDTADPEGRTLLQLLRMRDAAGEIPEALGRKIEPLMSKDLAAAWDLAAELGVDIPLADVARTRVRDTLDLPLEQPERTPRERGLAAMDAVYGEGFSQNMPGDSTPFTDTTTEHLFGEVWARPGLSIRDRRLLVLGATAALGRPDLVRIQVGGALAARELTPAQLREAALQLAYYVGWGNATATHQGIEAALADFTQEKK</sequence>
<dbReference type="PANTHER" id="PTHR43060">
    <property type="entry name" value="3-HYDROXYISOBUTYRATE DEHYDROGENASE-LIKE 1, MITOCHONDRIAL-RELATED"/>
    <property type="match status" value="1"/>
</dbReference>
<organism evidence="4 5">
    <name type="scientific">Nocardia cerradoensis</name>
    <dbReference type="NCBI Taxonomy" id="85688"/>
    <lineage>
        <taxon>Bacteria</taxon>
        <taxon>Bacillati</taxon>
        <taxon>Actinomycetota</taxon>
        <taxon>Actinomycetes</taxon>
        <taxon>Mycobacteriales</taxon>
        <taxon>Nocardiaceae</taxon>
        <taxon>Nocardia</taxon>
    </lineage>
</organism>
<dbReference type="Gene3D" id="1.10.1040.10">
    <property type="entry name" value="N-(1-d-carboxylethyl)-l-norvaline Dehydrogenase, domain 2"/>
    <property type="match status" value="1"/>
</dbReference>
<feature type="domain" description="Carboxymuconolactone decarboxylase-like" evidence="1">
    <location>
        <begin position="313"/>
        <end position="389"/>
    </location>
</feature>
<dbReference type="SUPFAM" id="SSF69118">
    <property type="entry name" value="AhpD-like"/>
    <property type="match status" value="1"/>
</dbReference>
<dbReference type="GO" id="GO:0050661">
    <property type="term" value="F:NADP binding"/>
    <property type="evidence" value="ECO:0007669"/>
    <property type="project" value="InterPro"/>
</dbReference>
<keyword evidence="5" id="KW-1185">Reference proteome</keyword>
<evidence type="ECO:0000259" key="2">
    <source>
        <dbReference type="Pfam" id="PF03446"/>
    </source>
</evidence>
<proteinExistence type="predicted"/>
<dbReference type="RefSeq" id="WP_094026538.1">
    <property type="nucleotide sequence ID" value="NZ_NGAF01000010.1"/>
</dbReference>
<dbReference type="GO" id="GO:0051287">
    <property type="term" value="F:NAD binding"/>
    <property type="evidence" value="ECO:0007669"/>
    <property type="project" value="InterPro"/>
</dbReference>
<reference evidence="4 5" key="1">
    <citation type="submission" date="2017-07" db="EMBL/GenBank/DDBJ databases">
        <title>First draft Genome Sequence of Nocardia cerradoensis isolated from human infection.</title>
        <authorList>
            <person name="Carrasco G."/>
        </authorList>
    </citation>
    <scope>NUCLEOTIDE SEQUENCE [LARGE SCALE GENOMIC DNA]</scope>
    <source>
        <strain evidence="4 5">CNM20130759</strain>
    </source>
</reference>
<dbReference type="GO" id="GO:0051920">
    <property type="term" value="F:peroxiredoxin activity"/>
    <property type="evidence" value="ECO:0007669"/>
    <property type="project" value="InterPro"/>
</dbReference>
<dbReference type="InterPro" id="IPR036291">
    <property type="entry name" value="NAD(P)-bd_dom_sf"/>
</dbReference>
<evidence type="ECO:0000313" key="5">
    <source>
        <dbReference type="Proteomes" id="UP000215506"/>
    </source>
</evidence>
<feature type="domain" description="3-hydroxyisobutyrate dehydrogenase-like NAD-binding" evidence="3">
    <location>
        <begin position="167"/>
        <end position="272"/>
    </location>
</feature>
<comment type="caution">
    <text evidence="4">The sequence shown here is derived from an EMBL/GenBank/DDBJ whole genome shotgun (WGS) entry which is preliminary data.</text>
</comment>
<keyword evidence="4" id="KW-0560">Oxidoreductase</keyword>
<dbReference type="GO" id="GO:0008679">
    <property type="term" value="F:2-hydroxy-3-oxopropionate reductase activity"/>
    <property type="evidence" value="ECO:0007669"/>
    <property type="project" value="UniProtKB-EC"/>
</dbReference>
<dbReference type="Gene3D" id="3.40.50.720">
    <property type="entry name" value="NAD(P)-binding Rossmann-like Domain"/>
    <property type="match status" value="1"/>
</dbReference>
<gene>
    <name evidence="4" type="primary">garR_3</name>
    <name evidence="4" type="ORF">B7C42_04701</name>
</gene>
<dbReference type="InterPro" id="IPR029154">
    <property type="entry name" value="HIBADH-like_NADP-bd"/>
</dbReference>
<dbReference type="PANTHER" id="PTHR43060:SF15">
    <property type="entry name" value="3-HYDROXYISOBUTYRATE DEHYDROGENASE-LIKE 1, MITOCHONDRIAL-RELATED"/>
    <property type="match status" value="1"/>
</dbReference>
<accession>A0A231H348</accession>
<dbReference type="InterPro" id="IPR008927">
    <property type="entry name" value="6-PGluconate_DH-like_C_sf"/>
</dbReference>
<evidence type="ECO:0000259" key="3">
    <source>
        <dbReference type="Pfam" id="PF14833"/>
    </source>
</evidence>
<dbReference type="InterPro" id="IPR006115">
    <property type="entry name" value="6PGDH_NADP-bd"/>
</dbReference>
<dbReference type="InterPro" id="IPR029032">
    <property type="entry name" value="AhpD-like"/>
</dbReference>
<evidence type="ECO:0000259" key="1">
    <source>
        <dbReference type="Pfam" id="PF02627"/>
    </source>
</evidence>
<dbReference type="InterPro" id="IPR013328">
    <property type="entry name" value="6PGD_dom2"/>
</dbReference>
<dbReference type="InterPro" id="IPR003779">
    <property type="entry name" value="CMD-like"/>
</dbReference>
<dbReference type="Pfam" id="PF14833">
    <property type="entry name" value="NAD_binding_11"/>
    <property type="match status" value="1"/>
</dbReference>
<feature type="domain" description="6-phosphogluconate dehydrogenase NADP-binding" evidence="2">
    <location>
        <begin position="9"/>
        <end position="164"/>
    </location>
</feature>
<dbReference type="Proteomes" id="UP000215506">
    <property type="component" value="Unassembled WGS sequence"/>
</dbReference>
<dbReference type="SUPFAM" id="SSF51735">
    <property type="entry name" value="NAD(P)-binding Rossmann-fold domains"/>
    <property type="match status" value="1"/>
</dbReference>
<dbReference type="SUPFAM" id="SSF48179">
    <property type="entry name" value="6-phosphogluconate dehydrogenase C-terminal domain-like"/>
    <property type="match status" value="1"/>
</dbReference>
<evidence type="ECO:0000313" key="4">
    <source>
        <dbReference type="EMBL" id="OXR43279.1"/>
    </source>
</evidence>
<dbReference type="AlphaFoldDB" id="A0A231H348"/>
<dbReference type="EC" id="1.1.1.60" evidence="4"/>
<dbReference type="Pfam" id="PF02627">
    <property type="entry name" value="CMD"/>
    <property type="match status" value="1"/>
</dbReference>
<name>A0A231H348_9NOCA</name>
<dbReference type="EMBL" id="NGAF01000010">
    <property type="protein sequence ID" value="OXR43279.1"/>
    <property type="molecule type" value="Genomic_DNA"/>
</dbReference>